<comment type="caution">
    <text evidence="2">The sequence shown here is derived from an EMBL/GenBank/DDBJ whole genome shotgun (WGS) entry which is preliminary data.</text>
</comment>
<name>A0A540W894_9ACTN</name>
<evidence type="ECO:0008006" key="4">
    <source>
        <dbReference type="Google" id="ProtNLM"/>
    </source>
</evidence>
<dbReference type="AlphaFoldDB" id="A0A540W894"/>
<feature type="region of interest" description="Disordered" evidence="1">
    <location>
        <begin position="41"/>
        <end position="105"/>
    </location>
</feature>
<proteinExistence type="predicted"/>
<dbReference type="Proteomes" id="UP000319103">
    <property type="component" value="Unassembled WGS sequence"/>
</dbReference>
<evidence type="ECO:0000313" key="3">
    <source>
        <dbReference type="Proteomes" id="UP000319103"/>
    </source>
</evidence>
<evidence type="ECO:0000256" key="1">
    <source>
        <dbReference type="SAM" id="MobiDB-lite"/>
    </source>
</evidence>
<organism evidence="2 3">
    <name type="scientific">Kitasatospora acidiphila</name>
    <dbReference type="NCBI Taxonomy" id="2567942"/>
    <lineage>
        <taxon>Bacteria</taxon>
        <taxon>Bacillati</taxon>
        <taxon>Actinomycetota</taxon>
        <taxon>Actinomycetes</taxon>
        <taxon>Kitasatosporales</taxon>
        <taxon>Streptomycetaceae</taxon>
        <taxon>Kitasatospora</taxon>
    </lineage>
</organism>
<accession>A0A540W894</accession>
<protein>
    <recommendedName>
        <fullName evidence="4">Secreted protein</fullName>
    </recommendedName>
</protein>
<sequence length="173" mass="17766">MRSGLVQTGAWALATTAAVLLSWLGVSAVLSDSAFEPPAALPVRHSPTPAPAPSVPPAPPTPPTAAPTPAPAAPEPSPTPVAERHPVPSDAGTPSTPGGGGTVRSYLVPGGRVAVNLRPDSAELVSAVPDPGWQLQMWTGDQWLRVDFTQADSTNSVFVTWNGHPPDVQTVVR</sequence>
<dbReference type="EMBL" id="VIGB01000003">
    <property type="protein sequence ID" value="TQF05232.1"/>
    <property type="molecule type" value="Genomic_DNA"/>
</dbReference>
<gene>
    <name evidence="2" type="ORF">E6W39_27080</name>
</gene>
<reference evidence="2 3" key="1">
    <citation type="submission" date="2019-06" db="EMBL/GenBank/DDBJ databases">
        <title>Description of Kitasatospora acidophila sp. nov. isolated from pine grove soil, and reclassification of Streptomyces novaecaesareae to Kitasatospora novaeceasareae comb. nov.</title>
        <authorList>
            <person name="Kim M.J."/>
        </authorList>
    </citation>
    <scope>NUCLEOTIDE SEQUENCE [LARGE SCALE GENOMIC DNA]</scope>
    <source>
        <strain evidence="2 3">MMS16-CNU292</strain>
    </source>
</reference>
<dbReference type="RefSeq" id="WP_141635728.1">
    <property type="nucleotide sequence ID" value="NZ_VIGB01000003.1"/>
</dbReference>
<feature type="compositionally biased region" description="Pro residues" evidence="1">
    <location>
        <begin position="48"/>
        <end position="79"/>
    </location>
</feature>
<keyword evidence="3" id="KW-1185">Reference proteome</keyword>
<evidence type="ECO:0000313" key="2">
    <source>
        <dbReference type="EMBL" id="TQF05232.1"/>
    </source>
</evidence>
<dbReference type="OrthoDB" id="3293636at2"/>